<accession>A0AAV4W4G1</accession>
<dbReference type="EMBL" id="BPLR01015530">
    <property type="protein sequence ID" value="GIY76769.1"/>
    <property type="molecule type" value="Genomic_DNA"/>
</dbReference>
<evidence type="ECO:0000313" key="2">
    <source>
        <dbReference type="Proteomes" id="UP001054945"/>
    </source>
</evidence>
<dbReference type="AlphaFoldDB" id="A0AAV4W4G1"/>
<gene>
    <name evidence="1" type="ORF">CEXT_60451</name>
</gene>
<name>A0AAV4W4G1_CAEEX</name>
<organism evidence="1 2">
    <name type="scientific">Caerostris extrusa</name>
    <name type="common">Bark spider</name>
    <name type="synonym">Caerostris bankana</name>
    <dbReference type="NCBI Taxonomy" id="172846"/>
    <lineage>
        <taxon>Eukaryota</taxon>
        <taxon>Metazoa</taxon>
        <taxon>Ecdysozoa</taxon>
        <taxon>Arthropoda</taxon>
        <taxon>Chelicerata</taxon>
        <taxon>Arachnida</taxon>
        <taxon>Araneae</taxon>
        <taxon>Araneomorphae</taxon>
        <taxon>Entelegynae</taxon>
        <taxon>Araneoidea</taxon>
        <taxon>Araneidae</taxon>
        <taxon>Caerostris</taxon>
    </lineage>
</organism>
<proteinExistence type="predicted"/>
<evidence type="ECO:0000313" key="1">
    <source>
        <dbReference type="EMBL" id="GIY76769.1"/>
    </source>
</evidence>
<dbReference type="Proteomes" id="UP001054945">
    <property type="component" value="Unassembled WGS sequence"/>
</dbReference>
<sequence length="184" mass="20851">MDKLLVSAKVMQICLGQFSRIKLGHANLIWTNFSYQPGSCKSALNNFPVLSLCHANLNWTIFSYQSRSCKSDMDSSRISLGHANLIWIIFPYQSESCKSDMDKLLVSARVMQICLGQFSRIKPGSYKSDMDSSRIKLGHANLIWTYFPYKPGSCKSDMDNFPVSVLVIQISRITFQANVFTWAL</sequence>
<comment type="caution">
    <text evidence="1">The sequence shown here is derived from an EMBL/GenBank/DDBJ whole genome shotgun (WGS) entry which is preliminary data.</text>
</comment>
<reference evidence="1 2" key="1">
    <citation type="submission" date="2021-06" db="EMBL/GenBank/DDBJ databases">
        <title>Caerostris extrusa draft genome.</title>
        <authorList>
            <person name="Kono N."/>
            <person name="Arakawa K."/>
        </authorList>
    </citation>
    <scope>NUCLEOTIDE SEQUENCE [LARGE SCALE GENOMIC DNA]</scope>
</reference>
<protein>
    <submittedName>
        <fullName evidence="1">Uncharacterized protein</fullName>
    </submittedName>
</protein>
<keyword evidence="2" id="KW-1185">Reference proteome</keyword>